<organism evidence="1 2">
    <name type="scientific">Claviceps pazoutovae</name>
    <dbReference type="NCBI Taxonomy" id="1649127"/>
    <lineage>
        <taxon>Eukaryota</taxon>
        <taxon>Fungi</taxon>
        <taxon>Dikarya</taxon>
        <taxon>Ascomycota</taxon>
        <taxon>Pezizomycotina</taxon>
        <taxon>Sordariomycetes</taxon>
        <taxon>Hypocreomycetidae</taxon>
        <taxon>Hypocreales</taxon>
        <taxon>Clavicipitaceae</taxon>
        <taxon>Claviceps</taxon>
    </lineage>
</organism>
<proteinExistence type="predicted"/>
<sequence length="59" mass="6696">MATDHGVKQRYERVSQRGRELYEMQFNVRVKLKYQVEEANAQVGAPELVAGAGLESFIP</sequence>
<name>A0A9P7MH29_9HYPO</name>
<dbReference type="EMBL" id="SRPO01000053">
    <property type="protein sequence ID" value="KAG5944586.1"/>
    <property type="molecule type" value="Genomic_DNA"/>
</dbReference>
<gene>
    <name evidence="1" type="ORF">E4U60_005854</name>
</gene>
<evidence type="ECO:0000313" key="1">
    <source>
        <dbReference type="EMBL" id="KAG5944586.1"/>
    </source>
</evidence>
<dbReference type="Proteomes" id="UP000706124">
    <property type="component" value="Unassembled WGS sequence"/>
</dbReference>
<reference evidence="1 2" key="1">
    <citation type="journal article" date="2020" name="bioRxiv">
        <title>Whole genome comparisons of ergot fungi reveals the divergence and evolution of species within the genus Claviceps are the result of varying mechanisms driving genome evolution and host range expansion.</title>
        <authorList>
            <person name="Wyka S.A."/>
            <person name="Mondo S.J."/>
            <person name="Liu M."/>
            <person name="Dettman J."/>
            <person name="Nalam V."/>
            <person name="Broders K.D."/>
        </authorList>
    </citation>
    <scope>NUCLEOTIDE SEQUENCE [LARGE SCALE GENOMIC DNA]</scope>
    <source>
        <strain evidence="1 2">CCC 1485</strain>
    </source>
</reference>
<dbReference type="AlphaFoldDB" id="A0A9P7MH29"/>
<keyword evidence="2" id="KW-1185">Reference proteome</keyword>
<accession>A0A9P7MH29</accession>
<evidence type="ECO:0000313" key="2">
    <source>
        <dbReference type="Proteomes" id="UP000706124"/>
    </source>
</evidence>
<comment type="caution">
    <text evidence="1">The sequence shown here is derived from an EMBL/GenBank/DDBJ whole genome shotgun (WGS) entry which is preliminary data.</text>
</comment>
<protein>
    <submittedName>
        <fullName evidence="1">Uncharacterized protein</fullName>
    </submittedName>
</protein>